<dbReference type="Proteomes" id="UP000192257">
    <property type="component" value="Unassembled WGS sequence"/>
</dbReference>
<comment type="caution">
    <text evidence="2">The sequence shown here is derived from an EMBL/GenBank/DDBJ whole genome shotgun (WGS) entry which is preliminary data.</text>
</comment>
<dbReference type="RefSeq" id="XP_028877608.1">
    <property type="nucleotide sequence ID" value="XM_029031077.1"/>
</dbReference>
<dbReference type="EMBL" id="NBCO01000065">
    <property type="protein sequence ID" value="ORC83542.1"/>
    <property type="molecule type" value="Genomic_DNA"/>
</dbReference>
<dbReference type="AlphaFoldDB" id="A0A1X0NFN0"/>
<feature type="transmembrane region" description="Helical" evidence="1">
    <location>
        <begin position="126"/>
        <end position="145"/>
    </location>
</feature>
<keyword evidence="1" id="KW-0812">Transmembrane</keyword>
<accession>A0A1X0NFN0</accession>
<gene>
    <name evidence="2" type="ORF">TM35_000651040</name>
</gene>
<organism evidence="2 3">
    <name type="scientific">Trypanosoma theileri</name>
    <dbReference type="NCBI Taxonomy" id="67003"/>
    <lineage>
        <taxon>Eukaryota</taxon>
        <taxon>Discoba</taxon>
        <taxon>Euglenozoa</taxon>
        <taxon>Kinetoplastea</taxon>
        <taxon>Metakinetoplastina</taxon>
        <taxon>Trypanosomatida</taxon>
        <taxon>Trypanosomatidae</taxon>
        <taxon>Trypanosoma</taxon>
    </lineage>
</organism>
<evidence type="ECO:0000256" key="1">
    <source>
        <dbReference type="SAM" id="Phobius"/>
    </source>
</evidence>
<proteinExistence type="predicted"/>
<keyword evidence="3" id="KW-1185">Reference proteome</keyword>
<sequence>MCHGSFWTGLGGGWPQLFGPIRKKTRKTLFPVRWFSTPRFFAGLCSVRGEASGKLGWEGILKGVLAARGVSWEGNRGFPCRPPLWRVLPFLGLLVVGLRCGSAWLSMAVVGFLVSLEVSTWVAGDSFVRVFLLDADHCLFCFLFYRVCFFFD</sequence>
<name>A0A1X0NFN0_9TRYP</name>
<keyword evidence="1" id="KW-1133">Transmembrane helix</keyword>
<protein>
    <submittedName>
        <fullName evidence="2">Uncharacterized protein</fullName>
    </submittedName>
</protein>
<keyword evidence="1" id="KW-0472">Membrane</keyword>
<reference evidence="2 3" key="1">
    <citation type="submission" date="2017-03" db="EMBL/GenBank/DDBJ databases">
        <title>An alternative strategy for trypanosome survival in the mammalian bloodstream revealed through genome and transcriptome analysis of the ubiquitous bovine parasite Trypanosoma (Megatrypanum) theileri.</title>
        <authorList>
            <person name="Kelly S."/>
            <person name="Ivens A."/>
            <person name="Mott A."/>
            <person name="O'Neill E."/>
            <person name="Emms D."/>
            <person name="Macleod O."/>
            <person name="Voorheis P."/>
            <person name="Matthews J."/>
            <person name="Matthews K."/>
            <person name="Carrington M."/>
        </authorList>
    </citation>
    <scope>NUCLEOTIDE SEQUENCE [LARGE SCALE GENOMIC DNA]</scope>
    <source>
        <strain evidence="2">Edinburgh</strain>
    </source>
</reference>
<feature type="transmembrane region" description="Helical" evidence="1">
    <location>
        <begin position="90"/>
        <end position="114"/>
    </location>
</feature>
<evidence type="ECO:0000313" key="3">
    <source>
        <dbReference type="Proteomes" id="UP000192257"/>
    </source>
</evidence>
<evidence type="ECO:0000313" key="2">
    <source>
        <dbReference type="EMBL" id="ORC83542.1"/>
    </source>
</evidence>
<dbReference type="GeneID" id="39990857"/>
<dbReference type="VEuPathDB" id="TriTrypDB:TM35_000651040"/>